<gene>
    <name evidence="1" type="ORF">HUJ06_008164</name>
</gene>
<reference evidence="1 2" key="1">
    <citation type="journal article" date="2020" name="Mol. Biol. Evol.">
        <title>Distinct Expression and Methylation Patterns for Genes with Different Fates following a Single Whole-Genome Duplication in Flowering Plants.</title>
        <authorList>
            <person name="Shi T."/>
            <person name="Rahmani R.S."/>
            <person name="Gugger P.F."/>
            <person name="Wang M."/>
            <person name="Li H."/>
            <person name="Zhang Y."/>
            <person name="Li Z."/>
            <person name="Wang Q."/>
            <person name="Van de Peer Y."/>
            <person name="Marchal K."/>
            <person name="Chen J."/>
        </authorList>
    </citation>
    <scope>NUCLEOTIDE SEQUENCE [LARGE SCALE GENOMIC DNA]</scope>
    <source>
        <tissue evidence="1">Leaf</tissue>
    </source>
</reference>
<dbReference type="AlphaFoldDB" id="A0A822YZ56"/>
<evidence type="ECO:0000313" key="1">
    <source>
        <dbReference type="EMBL" id="DAD37523.1"/>
    </source>
</evidence>
<name>A0A822YZ56_NELNU</name>
<sequence>MRPYLSGARMNRGSLLRTCRDFQSYKLVKTALPVNAHPALCFLAGKQQEKT</sequence>
<proteinExistence type="predicted"/>
<organism evidence="1 2">
    <name type="scientific">Nelumbo nucifera</name>
    <name type="common">Sacred lotus</name>
    <dbReference type="NCBI Taxonomy" id="4432"/>
    <lineage>
        <taxon>Eukaryota</taxon>
        <taxon>Viridiplantae</taxon>
        <taxon>Streptophyta</taxon>
        <taxon>Embryophyta</taxon>
        <taxon>Tracheophyta</taxon>
        <taxon>Spermatophyta</taxon>
        <taxon>Magnoliopsida</taxon>
        <taxon>Proteales</taxon>
        <taxon>Nelumbonaceae</taxon>
        <taxon>Nelumbo</taxon>
    </lineage>
</organism>
<dbReference type="Proteomes" id="UP000607653">
    <property type="component" value="Unassembled WGS sequence"/>
</dbReference>
<comment type="caution">
    <text evidence="1">The sequence shown here is derived from an EMBL/GenBank/DDBJ whole genome shotgun (WGS) entry which is preliminary data.</text>
</comment>
<keyword evidence="2" id="KW-1185">Reference proteome</keyword>
<accession>A0A822YZ56</accession>
<dbReference type="EMBL" id="DUZY01000004">
    <property type="protein sequence ID" value="DAD37523.1"/>
    <property type="molecule type" value="Genomic_DNA"/>
</dbReference>
<evidence type="ECO:0000313" key="2">
    <source>
        <dbReference type="Proteomes" id="UP000607653"/>
    </source>
</evidence>
<protein>
    <submittedName>
        <fullName evidence="1">Uncharacterized protein</fullName>
    </submittedName>
</protein>